<gene>
    <name evidence="2" type="ORF">CU097_004643</name>
</gene>
<sequence length="292" mass="32945">KTVDELIKQTRKHHFDFDSEFDLDWAQQLMQSALRLFKSHYIPLTDQSEADIIRRIWYFVDTAFDDVSIDVRTREKESRASSSRQNQGRINKERKKHGHKTDFLFKFNQGELDCAEVGKEDAGDGGTKEMKELGLKCPKMMKDQLWQLAKTIRQHRMDLVIVEFVMMGLKFRAITSDRPSTYICRYRQTAPIFFPATEETIGSKLGELLVLVSQKTTLSGCSTLLKNSARCAVASAAAASTHIPIFVNQSKPISANFAENGNGVVEPKSTGSVEKTGVDDNDIDMEVVVSRA</sequence>
<reference evidence="2 3" key="1">
    <citation type="journal article" date="2018" name="G3 (Bethesda)">
        <title>Phylogenetic and Phylogenomic Definition of Rhizopus Species.</title>
        <authorList>
            <person name="Gryganskyi A.P."/>
            <person name="Golan J."/>
            <person name="Dolatabadi S."/>
            <person name="Mondo S."/>
            <person name="Robb S."/>
            <person name="Idnurm A."/>
            <person name="Muszewska A."/>
            <person name="Steczkiewicz K."/>
            <person name="Masonjones S."/>
            <person name="Liao H.L."/>
            <person name="Gajdeczka M.T."/>
            <person name="Anike F."/>
            <person name="Vuek A."/>
            <person name="Anishchenko I.M."/>
            <person name="Voigt K."/>
            <person name="de Hoog G.S."/>
            <person name="Smith M.E."/>
            <person name="Heitman J."/>
            <person name="Vilgalys R."/>
            <person name="Stajich J.E."/>
        </authorList>
    </citation>
    <scope>NUCLEOTIDE SEQUENCE [LARGE SCALE GENOMIC DNA]</scope>
    <source>
        <strain evidence="2 3">CBS 357.93</strain>
    </source>
</reference>
<evidence type="ECO:0000313" key="2">
    <source>
        <dbReference type="EMBL" id="RCH87021.1"/>
    </source>
</evidence>
<feature type="non-terminal residue" evidence="2">
    <location>
        <position position="1"/>
    </location>
</feature>
<evidence type="ECO:0000256" key="1">
    <source>
        <dbReference type="SAM" id="MobiDB-lite"/>
    </source>
</evidence>
<comment type="caution">
    <text evidence="2">The sequence shown here is derived from an EMBL/GenBank/DDBJ whole genome shotgun (WGS) entry which is preliminary data.</text>
</comment>
<protein>
    <submittedName>
        <fullName evidence="2">Uncharacterized protein</fullName>
    </submittedName>
</protein>
<feature type="region of interest" description="Disordered" evidence="1">
    <location>
        <begin position="75"/>
        <end position="97"/>
    </location>
</feature>
<dbReference type="OrthoDB" id="2266051at2759"/>
<proteinExistence type="predicted"/>
<accession>A0A367JBC0</accession>
<dbReference type="EMBL" id="PJQL01001745">
    <property type="protein sequence ID" value="RCH87021.1"/>
    <property type="molecule type" value="Genomic_DNA"/>
</dbReference>
<organism evidence="2 3">
    <name type="scientific">Rhizopus azygosporus</name>
    <name type="common">Rhizopus microsporus var. azygosporus</name>
    <dbReference type="NCBI Taxonomy" id="86630"/>
    <lineage>
        <taxon>Eukaryota</taxon>
        <taxon>Fungi</taxon>
        <taxon>Fungi incertae sedis</taxon>
        <taxon>Mucoromycota</taxon>
        <taxon>Mucoromycotina</taxon>
        <taxon>Mucoromycetes</taxon>
        <taxon>Mucorales</taxon>
        <taxon>Mucorineae</taxon>
        <taxon>Rhizopodaceae</taxon>
        <taxon>Rhizopus</taxon>
    </lineage>
</organism>
<dbReference type="Proteomes" id="UP000252139">
    <property type="component" value="Unassembled WGS sequence"/>
</dbReference>
<feature type="compositionally biased region" description="Polar residues" evidence="1">
    <location>
        <begin position="80"/>
        <end position="89"/>
    </location>
</feature>
<dbReference type="AlphaFoldDB" id="A0A367JBC0"/>
<keyword evidence="3" id="KW-1185">Reference proteome</keyword>
<evidence type="ECO:0000313" key="3">
    <source>
        <dbReference type="Proteomes" id="UP000252139"/>
    </source>
</evidence>
<name>A0A367JBC0_RHIAZ</name>